<reference evidence="6" key="2">
    <citation type="submission" date="2025-08" db="UniProtKB">
        <authorList>
            <consortium name="Ensembl"/>
        </authorList>
    </citation>
    <scope>IDENTIFICATION</scope>
</reference>
<dbReference type="Proteomes" id="UP000265040">
    <property type="component" value="Chromosome 8"/>
</dbReference>
<reference evidence="6" key="3">
    <citation type="submission" date="2025-09" db="UniProtKB">
        <authorList>
            <consortium name="Ensembl"/>
        </authorList>
    </citation>
    <scope>IDENTIFICATION</scope>
</reference>
<evidence type="ECO:0000313" key="6">
    <source>
        <dbReference type="Ensembl" id="ENSATEP00000073485.1"/>
    </source>
</evidence>
<feature type="transmembrane region" description="Helical" evidence="5">
    <location>
        <begin position="12"/>
        <end position="33"/>
    </location>
</feature>
<keyword evidence="7" id="KW-1185">Reference proteome</keyword>
<evidence type="ECO:0000256" key="2">
    <source>
        <dbReference type="ARBA" id="ARBA00022692"/>
    </source>
</evidence>
<dbReference type="AlphaFoldDB" id="A0AAQ6IAA4"/>
<protein>
    <recommendedName>
        <fullName evidence="8">Tetraspanin</fullName>
    </recommendedName>
</protein>
<accession>A0AAQ6IAA4</accession>
<dbReference type="InterPro" id="IPR018499">
    <property type="entry name" value="Tetraspanin/Peripherin"/>
</dbReference>
<evidence type="ECO:0000256" key="4">
    <source>
        <dbReference type="ARBA" id="ARBA00023136"/>
    </source>
</evidence>
<evidence type="ECO:0000313" key="7">
    <source>
        <dbReference type="Proteomes" id="UP000265040"/>
    </source>
</evidence>
<feature type="transmembrane region" description="Helical" evidence="5">
    <location>
        <begin position="53"/>
        <end position="74"/>
    </location>
</feature>
<dbReference type="GO" id="GO:0016020">
    <property type="term" value="C:membrane"/>
    <property type="evidence" value="ECO:0007669"/>
    <property type="project" value="UniProtKB-SubCell"/>
</dbReference>
<sequence>MCKEEGCCCNCMFTVLSVIFKAVGTGFASFGGWMKKNANSLENVGLNISLFNMFAGILIFQGSVMVAMGTVGIYRIWKQKGISLKMFCIPLAIMALVDVVFGVYLYFKCPELKTAVLKFYTSMYDQFKGVDTKDVATVLAAGALKVTHTVLFCCGLKGKPEEEGLQAVCQPGIMGSCRDAINYYSDILAWCVLGIFLATAVLLVRKTIYFCWFC</sequence>
<dbReference type="Ensembl" id="ENSATET00000078695.1">
    <property type="protein sequence ID" value="ENSATEP00000073485.1"/>
    <property type="gene ID" value="ENSATEG00000031414.1"/>
</dbReference>
<keyword evidence="2 5" id="KW-0812">Transmembrane</keyword>
<organism evidence="6 7">
    <name type="scientific">Anabas testudineus</name>
    <name type="common">Climbing perch</name>
    <name type="synonym">Anthias testudineus</name>
    <dbReference type="NCBI Taxonomy" id="64144"/>
    <lineage>
        <taxon>Eukaryota</taxon>
        <taxon>Metazoa</taxon>
        <taxon>Chordata</taxon>
        <taxon>Craniata</taxon>
        <taxon>Vertebrata</taxon>
        <taxon>Euteleostomi</taxon>
        <taxon>Actinopterygii</taxon>
        <taxon>Neopterygii</taxon>
        <taxon>Teleostei</taxon>
        <taxon>Neoteleostei</taxon>
        <taxon>Acanthomorphata</taxon>
        <taxon>Anabantaria</taxon>
        <taxon>Anabantiformes</taxon>
        <taxon>Anabantoidei</taxon>
        <taxon>Anabantidae</taxon>
        <taxon>Anabas</taxon>
    </lineage>
</organism>
<proteinExistence type="predicted"/>
<evidence type="ECO:0000256" key="5">
    <source>
        <dbReference type="SAM" id="Phobius"/>
    </source>
</evidence>
<evidence type="ECO:0008006" key="8">
    <source>
        <dbReference type="Google" id="ProtNLM"/>
    </source>
</evidence>
<keyword evidence="4 5" id="KW-0472">Membrane</keyword>
<reference evidence="6 7" key="1">
    <citation type="submission" date="2021-04" db="EMBL/GenBank/DDBJ databases">
        <authorList>
            <consortium name="Wellcome Sanger Institute Data Sharing"/>
        </authorList>
    </citation>
    <scope>NUCLEOTIDE SEQUENCE [LARGE SCALE GENOMIC DNA]</scope>
</reference>
<feature type="transmembrane region" description="Helical" evidence="5">
    <location>
        <begin position="187"/>
        <end position="204"/>
    </location>
</feature>
<evidence type="ECO:0000256" key="1">
    <source>
        <dbReference type="ARBA" id="ARBA00004141"/>
    </source>
</evidence>
<dbReference type="Pfam" id="PF00335">
    <property type="entry name" value="Tetraspanin"/>
    <property type="match status" value="1"/>
</dbReference>
<comment type="subcellular location">
    <subcellularLocation>
        <location evidence="1">Membrane</location>
        <topology evidence="1">Multi-pass membrane protein</topology>
    </subcellularLocation>
</comment>
<feature type="transmembrane region" description="Helical" evidence="5">
    <location>
        <begin position="86"/>
        <end position="107"/>
    </location>
</feature>
<evidence type="ECO:0000256" key="3">
    <source>
        <dbReference type="ARBA" id="ARBA00022989"/>
    </source>
</evidence>
<keyword evidence="3 5" id="KW-1133">Transmembrane helix</keyword>
<name>A0AAQ6IAA4_ANATE</name>